<protein>
    <submittedName>
        <fullName evidence="1">Uncharacterized protein</fullName>
    </submittedName>
</protein>
<dbReference type="Proteomes" id="UP001054837">
    <property type="component" value="Unassembled WGS sequence"/>
</dbReference>
<evidence type="ECO:0000313" key="1">
    <source>
        <dbReference type="EMBL" id="GIY69765.1"/>
    </source>
</evidence>
<reference evidence="1 2" key="1">
    <citation type="submission" date="2021-06" db="EMBL/GenBank/DDBJ databases">
        <title>Caerostris darwini draft genome.</title>
        <authorList>
            <person name="Kono N."/>
            <person name="Arakawa K."/>
        </authorList>
    </citation>
    <scope>NUCLEOTIDE SEQUENCE [LARGE SCALE GENOMIC DNA]</scope>
</reference>
<comment type="caution">
    <text evidence="1">The sequence shown here is derived from an EMBL/GenBank/DDBJ whole genome shotgun (WGS) entry which is preliminary data.</text>
</comment>
<dbReference type="EMBL" id="BPLQ01013094">
    <property type="protein sequence ID" value="GIY69765.1"/>
    <property type="molecule type" value="Genomic_DNA"/>
</dbReference>
<name>A0AAV4VJZ2_9ARAC</name>
<evidence type="ECO:0000313" key="2">
    <source>
        <dbReference type="Proteomes" id="UP001054837"/>
    </source>
</evidence>
<keyword evidence="2" id="KW-1185">Reference proteome</keyword>
<organism evidence="1 2">
    <name type="scientific">Caerostris darwini</name>
    <dbReference type="NCBI Taxonomy" id="1538125"/>
    <lineage>
        <taxon>Eukaryota</taxon>
        <taxon>Metazoa</taxon>
        <taxon>Ecdysozoa</taxon>
        <taxon>Arthropoda</taxon>
        <taxon>Chelicerata</taxon>
        <taxon>Arachnida</taxon>
        <taxon>Araneae</taxon>
        <taxon>Araneomorphae</taxon>
        <taxon>Entelegynae</taxon>
        <taxon>Araneoidea</taxon>
        <taxon>Araneidae</taxon>
        <taxon>Caerostris</taxon>
    </lineage>
</organism>
<proteinExistence type="predicted"/>
<accession>A0AAV4VJZ2</accession>
<gene>
    <name evidence="1" type="ORF">CDAR_170311</name>
</gene>
<dbReference type="AlphaFoldDB" id="A0AAV4VJZ2"/>
<sequence length="74" mass="8558">MTLHNILVEFSVTKDVLYHKEVPHSVSQGSMSFVQGTYVDGQPKPHTPLELKFDHSHSSKHLQQLKKQNYLWVT</sequence>